<evidence type="ECO:0000313" key="5">
    <source>
        <dbReference type="Proteomes" id="UP001296104"/>
    </source>
</evidence>
<dbReference type="InterPro" id="IPR029021">
    <property type="entry name" value="Prot-tyrosine_phosphatase-like"/>
</dbReference>
<dbReference type="Gene3D" id="3.40.50.1820">
    <property type="entry name" value="alpha/beta hydrolase"/>
    <property type="match status" value="1"/>
</dbReference>
<organism evidence="4 5">
    <name type="scientific">Lecanosticta acicola</name>
    <dbReference type="NCBI Taxonomy" id="111012"/>
    <lineage>
        <taxon>Eukaryota</taxon>
        <taxon>Fungi</taxon>
        <taxon>Dikarya</taxon>
        <taxon>Ascomycota</taxon>
        <taxon>Pezizomycotina</taxon>
        <taxon>Dothideomycetes</taxon>
        <taxon>Dothideomycetidae</taxon>
        <taxon>Mycosphaerellales</taxon>
        <taxon>Mycosphaerellaceae</taxon>
        <taxon>Lecanosticta</taxon>
    </lineage>
</organism>
<dbReference type="InterPro" id="IPR000387">
    <property type="entry name" value="Tyr_Pase_dom"/>
</dbReference>
<feature type="domain" description="Tyrosine specific protein phosphatases" evidence="3">
    <location>
        <begin position="590"/>
        <end position="655"/>
    </location>
</feature>
<dbReference type="InterPro" id="IPR016130">
    <property type="entry name" value="Tyr_Pase_AS"/>
</dbReference>
<dbReference type="GO" id="GO:0006370">
    <property type="term" value="P:7-methylguanosine mRNA capping"/>
    <property type="evidence" value="ECO:0007669"/>
    <property type="project" value="TreeGrafter"/>
</dbReference>
<keyword evidence="2" id="KW-0472">Membrane</keyword>
<keyword evidence="2" id="KW-1133">Transmembrane helix</keyword>
<dbReference type="Pfam" id="PF00561">
    <property type="entry name" value="Abhydrolase_1"/>
    <property type="match status" value="1"/>
</dbReference>
<dbReference type="SUPFAM" id="SSF52799">
    <property type="entry name" value="(Phosphotyrosine protein) phosphatases II"/>
    <property type="match status" value="1"/>
</dbReference>
<sequence length="683" mass="76535">MAETSLSLYRRLQGLLPYESRKWALVWFLSGFLGVATFAWATNMGRSRLPAFLRKRDATSTDPGLLVKGTRFESYRTQSGYLYPKIRTFYHEHPQKKKLPSDLPLLVFMHGLGGSAAQFQHILASMVNIAPCLAIDLPGCGRSDFEPKDDQAYTTTAFAELLYAAIDRFRHKDASQKIVLIGHSMGCSIAALLASSNSPLAHLCSEHVLGMIAICPRSTALSEQDLTGILRLNRIWSPILDLMRLVDRRGGVDSASVLRVVGKDADQETKKLQLRFNQQSRSAVFQKVLKGVYLQERATAEKGEESLLGRRVWSGLKKPLYLVAAEGDKLAPPKEAEQINNWLNPDEERHDSKTEALTNRDTSTKPREELEEIAPDQLAPVQSAGADPGESNLPAVAGDADLIQKRLSKDDGSQVPKEEPKGTKPTAVTQKEMSTKHAFALKTTVFPAPASHGLLYATSDVRTLCGFIEKFLAKYVDDRLSPGWQLQHLTTSGKWDVKNLEKWRKIDQCSEPIGGIFRVMKTMREVDEIHTPKEFVKKFGWKVIPDGVAMVVDISHDVPVYDKQGLENAGVEYHKLPTVSKQPPTEDEVEQFNDLIDTLRRSTKIAGAGTTPRPTIGLHCHYGFNRSGYFVVSYLVLREKWKLEDALQEFASKRPPGIKHTYFIDDLYARYATRMERRRTIVG</sequence>
<dbReference type="PROSITE" id="PS00383">
    <property type="entry name" value="TYR_PHOSPHATASE_1"/>
    <property type="match status" value="1"/>
</dbReference>
<name>A0AAI8YP40_9PEZI</name>
<evidence type="ECO:0000256" key="2">
    <source>
        <dbReference type="SAM" id="Phobius"/>
    </source>
</evidence>
<dbReference type="InterPro" id="IPR000340">
    <property type="entry name" value="Dual-sp_phosphatase_cat-dom"/>
</dbReference>
<evidence type="ECO:0000259" key="3">
    <source>
        <dbReference type="PROSITE" id="PS50056"/>
    </source>
</evidence>
<comment type="caution">
    <text evidence="4">The sequence shown here is derived from an EMBL/GenBank/DDBJ whole genome shotgun (WGS) entry which is preliminary data.</text>
</comment>
<dbReference type="Proteomes" id="UP001296104">
    <property type="component" value="Unassembled WGS sequence"/>
</dbReference>
<dbReference type="PANTHER" id="PTHR10367:SF25">
    <property type="entry name" value="DUAL SPECIFICITY PHOSPHATASE CATALYTIC DOMAIN PROTEIN (AFU_ORTHOLOGUE AFUA_1G03540)"/>
    <property type="match status" value="1"/>
</dbReference>
<gene>
    <name evidence="4" type="ORF">LECACI_7A000039</name>
</gene>
<feature type="region of interest" description="Disordered" evidence="1">
    <location>
        <begin position="340"/>
        <end position="395"/>
    </location>
</feature>
<dbReference type="GO" id="GO:0004484">
    <property type="term" value="F:mRNA guanylyltransferase activity"/>
    <property type="evidence" value="ECO:0007669"/>
    <property type="project" value="TreeGrafter"/>
</dbReference>
<proteinExistence type="predicted"/>
<keyword evidence="2" id="KW-0812">Transmembrane</keyword>
<dbReference type="InterPro" id="IPR000073">
    <property type="entry name" value="AB_hydrolase_1"/>
</dbReference>
<evidence type="ECO:0000313" key="4">
    <source>
        <dbReference type="EMBL" id="CAK3737076.1"/>
    </source>
</evidence>
<feature type="compositionally biased region" description="Basic and acidic residues" evidence="1">
    <location>
        <begin position="407"/>
        <end position="422"/>
    </location>
</feature>
<dbReference type="AlphaFoldDB" id="A0AAI8YP40"/>
<dbReference type="InterPro" id="IPR029058">
    <property type="entry name" value="AB_hydrolase_fold"/>
</dbReference>
<dbReference type="PANTHER" id="PTHR10367">
    <property type="entry name" value="MRNA-CAPPING ENZYME"/>
    <property type="match status" value="1"/>
</dbReference>
<evidence type="ECO:0000256" key="1">
    <source>
        <dbReference type="SAM" id="MobiDB-lite"/>
    </source>
</evidence>
<keyword evidence="5" id="KW-1185">Reference proteome</keyword>
<dbReference type="SUPFAM" id="SSF53474">
    <property type="entry name" value="alpha/beta-Hydrolases"/>
    <property type="match status" value="1"/>
</dbReference>
<accession>A0AAI8YP40</accession>
<dbReference type="EMBL" id="CAVMBE010000001">
    <property type="protein sequence ID" value="CAK3737076.1"/>
    <property type="molecule type" value="Genomic_DNA"/>
</dbReference>
<feature type="transmembrane region" description="Helical" evidence="2">
    <location>
        <begin position="24"/>
        <end position="45"/>
    </location>
</feature>
<reference evidence="4" key="1">
    <citation type="submission" date="2023-11" db="EMBL/GenBank/DDBJ databases">
        <authorList>
            <person name="Alioto T."/>
            <person name="Alioto T."/>
            <person name="Gomez Garrido J."/>
        </authorList>
    </citation>
    <scope>NUCLEOTIDE SEQUENCE</scope>
</reference>
<dbReference type="InterPro" id="IPR051029">
    <property type="entry name" value="mRNA_Capping_Enz/RNA_Phosphat"/>
</dbReference>
<dbReference type="Gene3D" id="3.90.190.10">
    <property type="entry name" value="Protein tyrosine phosphatase superfamily"/>
    <property type="match status" value="1"/>
</dbReference>
<protein>
    <submittedName>
        <fullName evidence="4">mRNA-capping enzyme</fullName>
    </submittedName>
</protein>
<feature type="region of interest" description="Disordered" evidence="1">
    <location>
        <begin position="407"/>
        <end position="431"/>
    </location>
</feature>
<dbReference type="PROSITE" id="PS50056">
    <property type="entry name" value="TYR_PHOSPHATASE_2"/>
    <property type="match status" value="1"/>
</dbReference>
<dbReference type="Pfam" id="PF00782">
    <property type="entry name" value="DSPc"/>
    <property type="match status" value="1"/>
</dbReference>
<dbReference type="FunFam" id="3.90.190.10:FF:000090">
    <property type="entry name" value="Dual specificity phosphatase catalytic domain protein"/>
    <property type="match status" value="1"/>
</dbReference>